<evidence type="ECO:0000313" key="2">
    <source>
        <dbReference type="EMBL" id="VFQ84059.1"/>
    </source>
</evidence>
<evidence type="ECO:0000313" key="3">
    <source>
        <dbReference type="Proteomes" id="UP000595140"/>
    </source>
</evidence>
<reference evidence="2 3" key="1">
    <citation type="submission" date="2018-04" db="EMBL/GenBank/DDBJ databases">
        <authorList>
            <person name="Vogel A."/>
        </authorList>
    </citation>
    <scope>NUCLEOTIDE SEQUENCE [LARGE SCALE GENOMIC DNA]</scope>
</reference>
<dbReference type="GO" id="GO:0008270">
    <property type="term" value="F:zinc ion binding"/>
    <property type="evidence" value="ECO:0007669"/>
    <property type="project" value="InterPro"/>
</dbReference>
<dbReference type="Proteomes" id="UP000595140">
    <property type="component" value="Unassembled WGS sequence"/>
</dbReference>
<feature type="region of interest" description="Disordered" evidence="1">
    <location>
        <begin position="231"/>
        <end position="269"/>
    </location>
</feature>
<dbReference type="InterPro" id="IPR036875">
    <property type="entry name" value="Znf_CCHC_sf"/>
</dbReference>
<dbReference type="EMBL" id="OOIL02002696">
    <property type="protein sequence ID" value="VFQ84059.1"/>
    <property type="molecule type" value="Genomic_DNA"/>
</dbReference>
<gene>
    <name evidence="2" type="ORF">CCAM_LOCUS25835</name>
</gene>
<proteinExistence type="predicted"/>
<dbReference type="OrthoDB" id="1912561at2759"/>
<dbReference type="PANTHER" id="PTHR47481">
    <property type="match status" value="1"/>
</dbReference>
<sequence length="316" mass="34208">MPNSDGEFYPSLLKPWCNINTRQNDLAQRWETYPIDGNPAMVRSTLIGLDLLGYIDGTMVAPPMAISGSPNPCYSIWFRQDQSIVGALLGSCADVVQPLISTADTAHAAWMSLHTAFASASRGRVVSLKSKLGKNPRGDRPMADYLFDMRSIANELALIQNPISEEDLVVHVLNQVGDDYDSISSAALLRPTAISFTELGDILTDHERKLKSSDEAKSTIVATANYTQNLRASRSPAPVPHRDGGSTVFNGRRGRSTGGGGSRPARQQSGCHFCDILGHDVKDCRKLGRFLRTHGISPSPAAHNTMVAAPPGPQWI</sequence>
<dbReference type="PANTHER" id="PTHR47481:SF43">
    <property type="entry name" value="RETROTRANSPOSON COPIA-LIKE N-TERMINAL DOMAIN-CONTAINING PROTEIN"/>
    <property type="match status" value="1"/>
</dbReference>
<accession>A0A484M679</accession>
<evidence type="ECO:0008006" key="4">
    <source>
        <dbReference type="Google" id="ProtNLM"/>
    </source>
</evidence>
<evidence type="ECO:0000256" key="1">
    <source>
        <dbReference type="SAM" id="MobiDB-lite"/>
    </source>
</evidence>
<keyword evidence="3" id="KW-1185">Reference proteome</keyword>
<dbReference type="GO" id="GO:0003676">
    <property type="term" value="F:nucleic acid binding"/>
    <property type="evidence" value="ECO:0007669"/>
    <property type="project" value="InterPro"/>
</dbReference>
<name>A0A484M679_9ASTE</name>
<organism evidence="2 3">
    <name type="scientific">Cuscuta campestris</name>
    <dbReference type="NCBI Taxonomy" id="132261"/>
    <lineage>
        <taxon>Eukaryota</taxon>
        <taxon>Viridiplantae</taxon>
        <taxon>Streptophyta</taxon>
        <taxon>Embryophyta</taxon>
        <taxon>Tracheophyta</taxon>
        <taxon>Spermatophyta</taxon>
        <taxon>Magnoliopsida</taxon>
        <taxon>eudicotyledons</taxon>
        <taxon>Gunneridae</taxon>
        <taxon>Pentapetalae</taxon>
        <taxon>asterids</taxon>
        <taxon>lamiids</taxon>
        <taxon>Solanales</taxon>
        <taxon>Convolvulaceae</taxon>
        <taxon>Cuscuteae</taxon>
        <taxon>Cuscuta</taxon>
        <taxon>Cuscuta subgen. Grammica</taxon>
        <taxon>Cuscuta sect. Cleistogrammica</taxon>
    </lineage>
</organism>
<dbReference type="SUPFAM" id="SSF57756">
    <property type="entry name" value="Retrovirus zinc finger-like domains"/>
    <property type="match status" value="1"/>
</dbReference>
<dbReference type="Pfam" id="PF14223">
    <property type="entry name" value="Retrotran_gag_2"/>
    <property type="match status" value="1"/>
</dbReference>
<protein>
    <recommendedName>
        <fullName evidence="4">Retrotransposon Copia-like N-terminal domain-containing protein</fullName>
    </recommendedName>
</protein>
<dbReference type="AlphaFoldDB" id="A0A484M679"/>